<accession>A0A1I7MF13</accession>
<gene>
    <name evidence="4" type="ORF">SAMN04487966_101425</name>
</gene>
<dbReference type="STRING" id="574650.SAMN04487966_101425"/>
<evidence type="ECO:0000256" key="1">
    <source>
        <dbReference type="SAM" id="MobiDB-lite"/>
    </source>
</evidence>
<dbReference type="OrthoDB" id="3389322at2"/>
<feature type="region of interest" description="Disordered" evidence="1">
    <location>
        <begin position="1"/>
        <end position="20"/>
    </location>
</feature>
<dbReference type="AlphaFoldDB" id="A0A1I7MF13"/>
<dbReference type="InterPro" id="IPR025403">
    <property type="entry name" value="TgpA-like_C"/>
</dbReference>
<dbReference type="EMBL" id="FPCG01000001">
    <property type="protein sequence ID" value="SFV20524.1"/>
    <property type="molecule type" value="Genomic_DNA"/>
</dbReference>
<keyword evidence="2" id="KW-0812">Transmembrane</keyword>
<reference evidence="4 5" key="1">
    <citation type="submission" date="2016-10" db="EMBL/GenBank/DDBJ databases">
        <authorList>
            <person name="de Groot N.N."/>
        </authorList>
    </citation>
    <scope>NUCLEOTIDE SEQUENCE [LARGE SCALE GENOMIC DNA]</scope>
    <source>
        <strain evidence="4 5">CGMCC 1.7054</strain>
    </source>
</reference>
<evidence type="ECO:0000313" key="4">
    <source>
        <dbReference type="EMBL" id="SFV20524.1"/>
    </source>
</evidence>
<dbReference type="RefSeq" id="WP_091693570.1">
    <property type="nucleotide sequence ID" value="NZ_FPCG01000001.1"/>
</dbReference>
<feature type="transmembrane region" description="Helical" evidence="2">
    <location>
        <begin position="68"/>
        <end position="88"/>
    </location>
</feature>
<name>A0A1I7MF13_9MICC</name>
<organism evidence="4 5">
    <name type="scientific">Micrococcus terreus</name>
    <dbReference type="NCBI Taxonomy" id="574650"/>
    <lineage>
        <taxon>Bacteria</taxon>
        <taxon>Bacillati</taxon>
        <taxon>Actinomycetota</taxon>
        <taxon>Actinomycetes</taxon>
        <taxon>Micrococcales</taxon>
        <taxon>Micrococcaceae</taxon>
        <taxon>Micrococcus</taxon>
    </lineage>
</organism>
<dbReference type="Proteomes" id="UP000198881">
    <property type="component" value="Unassembled WGS sequence"/>
</dbReference>
<feature type="compositionally biased region" description="Low complexity" evidence="1">
    <location>
        <begin position="1"/>
        <end position="15"/>
    </location>
</feature>
<feature type="domain" description="Protein-glutamine gamma-glutamyltransferase-like C-terminal" evidence="3">
    <location>
        <begin position="135"/>
        <end position="204"/>
    </location>
</feature>
<sequence>MTPAAAARGRPAQPWQPEPEEARRLLEDELAKDRYQAAQPNPVLEWIRDRFEELLDWLDSLGQGAAGVPSWVLPVLLVVIAVIVLILVRPRANARGRRRDSAMLTERVSTPADHRAAAERAHARSDHGQALVSWFRAAVREAEVRTVVDERPGRTASEAARELARVFPQEQAELHRVAEAFNAVLYDHATATAEQALAARDLDRRLAAAPAPAASASDLAAAR</sequence>
<keyword evidence="2" id="KW-0472">Membrane</keyword>
<evidence type="ECO:0000313" key="5">
    <source>
        <dbReference type="Proteomes" id="UP000198881"/>
    </source>
</evidence>
<keyword evidence="5" id="KW-1185">Reference proteome</keyword>
<proteinExistence type="predicted"/>
<evidence type="ECO:0000256" key="2">
    <source>
        <dbReference type="SAM" id="Phobius"/>
    </source>
</evidence>
<protein>
    <recommendedName>
        <fullName evidence="3">Protein-glutamine gamma-glutamyltransferase-like C-terminal domain-containing protein</fullName>
    </recommendedName>
</protein>
<keyword evidence="2" id="KW-1133">Transmembrane helix</keyword>
<dbReference type="Pfam" id="PF13559">
    <property type="entry name" value="DUF4129"/>
    <property type="match status" value="1"/>
</dbReference>
<evidence type="ECO:0000259" key="3">
    <source>
        <dbReference type="Pfam" id="PF13559"/>
    </source>
</evidence>